<evidence type="ECO:0000313" key="14">
    <source>
        <dbReference type="EMBL" id="KAH9292719.1"/>
    </source>
</evidence>
<dbReference type="CDD" id="cd04475">
    <property type="entry name" value="RPA1_DBD_B"/>
    <property type="match status" value="1"/>
</dbReference>
<comment type="subcellular location">
    <subcellularLocation>
        <location evidence="1">Nucleus</location>
    </subcellularLocation>
</comment>
<dbReference type="FunFam" id="2.40.50.140:FF:000041">
    <property type="entry name" value="Replication protein A subunit"/>
    <property type="match status" value="1"/>
</dbReference>
<keyword evidence="8" id="KW-0238">DNA-binding</keyword>
<evidence type="ECO:0008006" key="16">
    <source>
        <dbReference type="Google" id="ProtNLM"/>
    </source>
</evidence>
<keyword evidence="10" id="KW-0234">DNA repair</keyword>
<dbReference type="InterPro" id="IPR013955">
    <property type="entry name" value="Rep_factor-A_C"/>
</dbReference>
<dbReference type="Gene3D" id="2.40.50.140">
    <property type="entry name" value="Nucleic acid-binding proteins"/>
    <property type="match status" value="3"/>
</dbReference>
<evidence type="ECO:0000256" key="3">
    <source>
        <dbReference type="ARBA" id="ARBA00022705"/>
    </source>
</evidence>
<keyword evidence="4" id="KW-0479">Metal-binding</keyword>
<dbReference type="FunFam" id="2.40.50.140:FF:000090">
    <property type="entry name" value="Replication protein A subunit"/>
    <property type="match status" value="1"/>
</dbReference>
<keyword evidence="11" id="KW-0539">Nucleus</keyword>
<evidence type="ECO:0000259" key="12">
    <source>
        <dbReference type="Pfam" id="PF08646"/>
    </source>
</evidence>
<dbReference type="InterPro" id="IPR031657">
    <property type="entry name" value="REPA_OB_2"/>
</dbReference>
<dbReference type="InterPro" id="IPR012340">
    <property type="entry name" value="NA-bd_OB-fold"/>
</dbReference>
<dbReference type="Pfam" id="PF08646">
    <property type="entry name" value="Rep_fac-A_C"/>
    <property type="match status" value="1"/>
</dbReference>
<evidence type="ECO:0000256" key="8">
    <source>
        <dbReference type="ARBA" id="ARBA00023125"/>
    </source>
</evidence>
<dbReference type="GO" id="GO:0006260">
    <property type="term" value="P:DNA replication"/>
    <property type="evidence" value="ECO:0007669"/>
    <property type="project" value="UniProtKB-KW"/>
</dbReference>
<keyword evidence="5" id="KW-0227">DNA damage</keyword>
<keyword evidence="3" id="KW-0235">DNA replication</keyword>
<dbReference type="SUPFAM" id="SSF50249">
    <property type="entry name" value="Nucleic acid-binding proteins"/>
    <property type="match status" value="3"/>
</dbReference>
<gene>
    <name evidence="14" type="ORF">KI387_042096</name>
</gene>
<dbReference type="EMBL" id="JAHRHJ020002475">
    <property type="protein sequence ID" value="KAH9292719.1"/>
    <property type="molecule type" value="Genomic_DNA"/>
</dbReference>
<dbReference type="FunFam" id="2.40.50.140:FF:000064">
    <property type="entry name" value="Replication protein A subunit"/>
    <property type="match status" value="1"/>
</dbReference>
<dbReference type="GO" id="GO:0008270">
    <property type="term" value="F:zinc ion binding"/>
    <property type="evidence" value="ECO:0007669"/>
    <property type="project" value="UniProtKB-KW"/>
</dbReference>
<accession>A0AA38F594</accession>
<evidence type="ECO:0000256" key="9">
    <source>
        <dbReference type="ARBA" id="ARBA00023172"/>
    </source>
</evidence>
<dbReference type="CDD" id="cd04476">
    <property type="entry name" value="RPA1_DBD_C"/>
    <property type="match status" value="1"/>
</dbReference>
<evidence type="ECO:0000259" key="13">
    <source>
        <dbReference type="Pfam" id="PF16900"/>
    </source>
</evidence>
<dbReference type="PANTHER" id="PTHR47165:SF4">
    <property type="entry name" value="OS03G0429900 PROTEIN"/>
    <property type="match status" value="1"/>
</dbReference>
<reference evidence="14 15" key="1">
    <citation type="journal article" date="2021" name="Nat. Plants">
        <title>The Taxus genome provides insights into paclitaxel biosynthesis.</title>
        <authorList>
            <person name="Xiong X."/>
            <person name="Gou J."/>
            <person name="Liao Q."/>
            <person name="Li Y."/>
            <person name="Zhou Q."/>
            <person name="Bi G."/>
            <person name="Li C."/>
            <person name="Du R."/>
            <person name="Wang X."/>
            <person name="Sun T."/>
            <person name="Guo L."/>
            <person name="Liang H."/>
            <person name="Lu P."/>
            <person name="Wu Y."/>
            <person name="Zhang Z."/>
            <person name="Ro D.K."/>
            <person name="Shang Y."/>
            <person name="Huang S."/>
            <person name="Yan J."/>
        </authorList>
    </citation>
    <scope>NUCLEOTIDE SEQUENCE [LARGE SCALE GENOMIC DNA]</scope>
    <source>
        <strain evidence="14">Ta-2019</strain>
    </source>
</reference>
<evidence type="ECO:0000256" key="11">
    <source>
        <dbReference type="ARBA" id="ARBA00023242"/>
    </source>
</evidence>
<evidence type="ECO:0000256" key="2">
    <source>
        <dbReference type="ARBA" id="ARBA00005690"/>
    </source>
</evidence>
<keyword evidence="15" id="KW-1185">Reference proteome</keyword>
<dbReference type="Pfam" id="PF16900">
    <property type="entry name" value="REPA_OB_2"/>
    <property type="match status" value="1"/>
</dbReference>
<evidence type="ECO:0000256" key="1">
    <source>
        <dbReference type="ARBA" id="ARBA00004123"/>
    </source>
</evidence>
<feature type="domain" description="Replication factor A C-terminal" evidence="12">
    <location>
        <begin position="442"/>
        <end position="577"/>
    </location>
</feature>
<comment type="similarity">
    <text evidence="2">Belongs to the replication factor A protein 1 family.</text>
</comment>
<feature type="domain" description="Replication protein A OB" evidence="13">
    <location>
        <begin position="286"/>
        <end position="391"/>
    </location>
</feature>
<sequence length="597" mass="64818">MATPSGSPSIITISDDTSGAIVGSPPIELVASNGTPQSYATQATTNESSIQSVQPPLATSVHTLATSVAATCSTISGRISESLIPSAMILDSDLTAVLDMMHKVDATYLRLDALYTFLRTTSIADSIAPNVVPPQLAVHLPTSRTDTLAPATREGRPAHCMQLTPIKSLNPYQSVWTIEGRVIQKGNLNNYNTEKRTGQVFSFDIIDKSNSDIVVTSFDLAATSYYNQIQLGKTYTIKGGTLRPAKKDYNNSTTPWDIILDLESSVKLSTNQSVNIPQYLFRFKTIAEINSTPAKSTIDLLAIALSITAPSTIRKSDSTFSHKRTVVLSDNSALCIEATLWGAFSDNEGKLLSELCATQTSIRPVLAIKRAKTTTFKGTTLATGPNTQIFIDPDIPEAHALRAWFTSLASTTAYPSVSIGKIEKTDIAGIKSSSQLGKPLTFSIVATIIHINMSSFSYPACTSIVNNQQCKKKLDQTANSSWYCQKCKHDVSHCDYKYALHFIIEDGTSTTWVTAFDEVATSIMGISAQELQLLAPTPDKFWPVVKPILFHRYMFTISAKLEVYRSEEKAQCTVVAAVKDTTSSMQESPLDAFLATP</sequence>
<dbReference type="GO" id="GO:0003677">
    <property type="term" value="F:DNA binding"/>
    <property type="evidence" value="ECO:0007669"/>
    <property type="project" value="UniProtKB-KW"/>
</dbReference>
<organism evidence="14 15">
    <name type="scientific">Taxus chinensis</name>
    <name type="common">Chinese yew</name>
    <name type="synonym">Taxus wallichiana var. chinensis</name>
    <dbReference type="NCBI Taxonomy" id="29808"/>
    <lineage>
        <taxon>Eukaryota</taxon>
        <taxon>Viridiplantae</taxon>
        <taxon>Streptophyta</taxon>
        <taxon>Embryophyta</taxon>
        <taxon>Tracheophyta</taxon>
        <taxon>Spermatophyta</taxon>
        <taxon>Pinopsida</taxon>
        <taxon>Pinidae</taxon>
        <taxon>Conifers II</taxon>
        <taxon>Cupressales</taxon>
        <taxon>Taxaceae</taxon>
        <taxon>Taxus</taxon>
    </lineage>
</organism>
<proteinExistence type="inferred from homology"/>
<evidence type="ECO:0000256" key="6">
    <source>
        <dbReference type="ARBA" id="ARBA00022771"/>
    </source>
</evidence>
<keyword evidence="9" id="KW-0233">DNA recombination</keyword>
<dbReference type="CDD" id="cd04474">
    <property type="entry name" value="RPA1_DBD_A"/>
    <property type="match status" value="1"/>
</dbReference>
<dbReference type="GO" id="GO:0005634">
    <property type="term" value="C:nucleus"/>
    <property type="evidence" value="ECO:0007669"/>
    <property type="project" value="UniProtKB-SubCell"/>
</dbReference>
<dbReference type="Proteomes" id="UP000824469">
    <property type="component" value="Unassembled WGS sequence"/>
</dbReference>
<evidence type="ECO:0000256" key="10">
    <source>
        <dbReference type="ARBA" id="ARBA00023204"/>
    </source>
</evidence>
<dbReference type="GO" id="GO:0006310">
    <property type="term" value="P:DNA recombination"/>
    <property type="evidence" value="ECO:0007669"/>
    <property type="project" value="UniProtKB-KW"/>
</dbReference>
<evidence type="ECO:0000256" key="4">
    <source>
        <dbReference type="ARBA" id="ARBA00022723"/>
    </source>
</evidence>
<comment type="caution">
    <text evidence="14">The sequence shown here is derived from an EMBL/GenBank/DDBJ whole genome shotgun (WGS) entry which is preliminary data.</text>
</comment>
<protein>
    <recommendedName>
        <fullName evidence="16">Replication protein A subunit</fullName>
    </recommendedName>
</protein>
<dbReference type="PANTHER" id="PTHR47165">
    <property type="entry name" value="OS03G0429900 PROTEIN"/>
    <property type="match status" value="1"/>
</dbReference>
<keyword evidence="7" id="KW-0862">Zinc</keyword>
<evidence type="ECO:0000256" key="7">
    <source>
        <dbReference type="ARBA" id="ARBA00022833"/>
    </source>
</evidence>
<evidence type="ECO:0000313" key="15">
    <source>
        <dbReference type="Proteomes" id="UP000824469"/>
    </source>
</evidence>
<dbReference type="GO" id="GO:0006281">
    <property type="term" value="P:DNA repair"/>
    <property type="evidence" value="ECO:0007669"/>
    <property type="project" value="UniProtKB-KW"/>
</dbReference>
<evidence type="ECO:0000256" key="5">
    <source>
        <dbReference type="ARBA" id="ARBA00022763"/>
    </source>
</evidence>
<keyword evidence="6" id="KW-0863">Zinc-finger</keyword>
<dbReference type="AlphaFoldDB" id="A0AA38F594"/>
<name>A0AA38F594_TAXCH</name>
<dbReference type="InterPro" id="IPR047192">
    <property type="entry name" value="Euk_RPA1_DBD_C"/>
</dbReference>